<protein>
    <recommendedName>
        <fullName evidence="1">Transposase for insertion sequence element IS21-like C-terminal domain-containing protein</fullName>
    </recommendedName>
</protein>
<evidence type="ECO:0000259" key="1">
    <source>
        <dbReference type="Pfam" id="PF22483"/>
    </source>
</evidence>
<accession>A0A0F9BG60</accession>
<name>A0A0F9BG60_9ZZZZ</name>
<dbReference type="PANTHER" id="PTHR35004:SF7">
    <property type="entry name" value="INTEGRASE PROTEIN"/>
    <property type="match status" value="1"/>
</dbReference>
<evidence type="ECO:0000313" key="2">
    <source>
        <dbReference type="EMBL" id="KKL12822.1"/>
    </source>
</evidence>
<reference evidence="2" key="1">
    <citation type="journal article" date="2015" name="Nature">
        <title>Complex archaea that bridge the gap between prokaryotes and eukaryotes.</title>
        <authorList>
            <person name="Spang A."/>
            <person name="Saw J.H."/>
            <person name="Jorgensen S.L."/>
            <person name="Zaremba-Niedzwiedzka K."/>
            <person name="Martijn J."/>
            <person name="Lind A.E."/>
            <person name="van Eijk R."/>
            <person name="Schleper C."/>
            <person name="Guy L."/>
            <person name="Ettema T.J."/>
        </authorList>
    </citation>
    <scope>NUCLEOTIDE SEQUENCE</scope>
</reference>
<dbReference type="EMBL" id="LAZR01041109">
    <property type="protein sequence ID" value="KKL12822.1"/>
    <property type="molecule type" value="Genomic_DNA"/>
</dbReference>
<feature type="non-terminal residue" evidence="2">
    <location>
        <position position="1"/>
    </location>
</feature>
<dbReference type="PANTHER" id="PTHR35004">
    <property type="entry name" value="TRANSPOSASE RV3428C-RELATED"/>
    <property type="match status" value="1"/>
</dbReference>
<gene>
    <name evidence="2" type="ORF">LCGC14_2531930</name>
</gene>
<proteinExistence type="predicted"/>
<dbReference type="InterPro" id="IPR054353">
    <property type="entry name" value="IstA-like_C"/>
</dbReference>
<organism evidence="2">
    <name type="scientific">marine sediment metagenome</name>
    <dbReference type="NCBI Taxonomy" id="412755"/>
    <lineage>
        <taxon>unclassified sequences</taxon>
        <taxon>metagenomes</taxon>
        <taxon>ecological metagenomes</taxon>
    </lineage>
</organism>
<feature type="domain" description="Transposase for insertion sequence element IS21-like C-terminal" evidence="1">
    <location>
        <begin position="92"/>
        <end position="160"/>
    </location>
</feature>
<dbReference type="AlphaFoldDB" id="A0A0F9BG60"/>
<sequence>EALLKLSMYYQFHFRFCNVRRGNEKGHVERNVEFIRRKAFCKRDRFPTLDGSNVWLLGTCNRLNTRYNRDNQGKRPIDLLEIEKKQLYPVPPSFDCGQMEQGKVDKYSVITYATNRYSVPDHLVGKMVDVKVYPERLYCYHENQKICEHERQYSRHGWYINLDHYLYTLKRKSGALAGSQALASAPEDVKHIFEKYFAHAAKDFVELLIFLQDHNYAFDKVHEAIQTLKRTCPHDISLDKIQALCMQKNIVYTPKENHDDQILQQSLAQLKELSLLLDY</sequence>
<dbReference type="Pfam" id="PF22483">
    <property type="entry name" value="Mu-transpos_C_2"/>
    <property type="match status" value="1"/>
</dbReference>
<comment type="caution">
    <text evidence="2">The sequence shown here is derived from an EMBL/GenBank/DDBJ whole genome shotgun (WGS) entry which is preliminary data.</text>
</comment>